<organism evidence="3 4">
    <name type="scientific">Hyphococcus aureus</name>
    <dbReference type="NCBI Taxonomy" id="2666033"/>
    <lineage>
        <taxon>Bacteria</taxon>
        <taxon>Pseudomonadati</taxon>
        <taxon>Pseudomonadota</taxon>
        <taxon>Alphaproteobacteria</taxon>
        <taxon>Parvularculales</taxon>
        <taxon>Parvularculaceae</taxon>
        <taxon>Hyphococcus</taxon>
    </lineage>
</organism>
<dbReference type="PANTHER" id="PTHR46825">
    <property type="entry name" value="D-ALANYL-D-ALANINE-CARBOXYPEPTIDASE/ENDOPEPTIDASE AMPH"/>
    <property type="match status" value="1"/>
</dbReference>
<accession>A0ABW1L3K4</accession>
<proteinExistence type="predicted"/>
<dbReference type="InterPro" id="IPR012338">
    <property type="entry name" value="Beta-lactam/transpept-like"/>
</dbReference>
<dbReference type="EMBL" id="JBHPON010000002">
    <property type="protein sequence ID" value="MFC6037087.1"/>
    <property type="molecule type" value="Genomic_DNA"/>
</dbReference>
<dbReference type="InterPro" id="IPR050491">
    <property type="entry name" value="AmpC-like"/>
</dbReference>
<dbReference type="Proteomes" id="UP001596116">
    <property type="component" value="Unassembled WGS sequence"/>
</dbReference>
<keyword evidence="3" id="KW-0378">Hydrolase</keyword>
<dbReference type="Pfam" id="PF00144">
    <property type="entry name" value="Beta-lactamase"/>
    <property type="match status" value="1"/>
</dbReference>
<gene>
    <name evidence="3" type="ORF">ACFMB1_16145</name>
</gene>
<sequence length="508" mass="55343">MGFRDGNRKLVRLRSNTPFRGVGMKIRRLWLSIVFCVLSALSNSTHAGEATAQHLLDSIQEVSGVQGLSAAVLEDGDIIWTGQSGFSDAARLAPVTEETQFRIASVSKLFAAAIALKLTESEVLDIDENIRAYVPDWPADKAEQITLRHLAAHTSGIEHYTADDRYDPDKEYSSLNDSLSIYAHKPLLFQPGDDYNYSSYGYALMGAAIENATGRSFEENFRKQIANPLSLTHTDIELIDQLPADASHLFVQYGGEIPRNNQHHVVGATGILSTAADLVRFADAYMRGEIVSPKLRDFSLSLAMLNNGKPVATERFAIGFGWRIGANWEGDPVVHHAGVTPGARSILTYNRARNIAAALLSNAAWTSRIETTGELLVTAAAEKIDPETCPTGDWRYDGVFASNPDARPQNDNARGAIHIALERGVCMAAFTPEGELASWLADFPGSSQPIEMKATLVAERKGGLIFAAAIPWGAFPLTWTHGETPTLSGDFANRSVNFRLYPIDTALP</sequence>
<dbReference type="PANTHER" id="PTHR46825:SF9">
    <property type="entry name" value="BETA-LACTAMASE-RELATED DOMAIN-CONTAINING PROTEIN"/>
    <property type="match status" value="1"/>
</dbReference>
<dbReference type="SUPFAM" id="SSF56601">
    <property type="entry name" value="beta-lactamase/transpeptidase-like"/>
    <property type="match status" value="1"/>
</dbReference>
<feature type="signal peptide" evidence="1">
    <location>
        <begin position="1"/>
        <end position="47"/>
    </location>
</feature>
<dbReference type="InterPro" id="IPR001466">
    <property type="entry name" value="Beta-lactam-related"/>
</dbReference>
<dbReference type="Gene3D" id="3.40.710.10">
    <property type="entry name" value="DD-peptidase/beta-lactamase superfamily"/>
    <property type="match status" value="1"/>
</dbReference>
<reference evidence="3 4" key="1">
    <citation type="submission" date="2024-09" db="EMBL/GenBank/DDBJ databases">
        <authorList>
            <person name="Zhang Z.-H."/>
        </authorList>
    </citation>
    <scope>NUCLEOTIDE SEQUENCE [LARGE SCALE GENOMIC DNA]</scope>
    <source>
        <strain evidence="3 4">HHTR114</strain>
    </source>
</reference>
<dbReference type="RefSeq" id="WP_379881668.1">
    <property type="nucleotide sequence ID" value="NZ_JBHPON010000002.1"/>
</dbReference>
<feature type="domain" description="Beta-lactamase-related" evidence="2">
    <location>
        <begin position="60"/>
        <end position="364"/>
    </location>
</feature>
<keyword evidence="1" id="KW-0732">Signal</keyword>
<evidence type="ECO:0000313" key="3">
    <source>
        <dbReference type="EMBL" id="MFC6037087.1"/>
    </source>
</evidence>
<feature type="chain" id="PRO_5046714270" evidence="1">
    <location>
        <begin position="48"/>
        <end position="508"/>
    </location>
</feature>
<protein>
    <submittedName>
        <fullName evidence="3">Serine hydrolase domain-containing protein</fullName>
        <ecNumber evidence="3">3.-.-.-</ecNumber>
    </submittedName>
</protein>
<dbReference type="GO" id="GO:0016787">
    <property type="term" value="F:hydrolase activity"/>
    <property type="evidence" value="ECO:0007669"/>
    <property type="project" value="UniProtKB-KW"/>
</dbReference>
<evidence type="ECO:0000259" key="2">
    <source>
        <dbReference type="Pfam" id="PF00144"/>
    </source>
</evidence>
<evidence type="ECO:0000313" key="4">
    <source>
        <dbReference type="Proteomes" id="UP001596116"/>
    </source>
</evidence>
<comment type="caution">
    <text evidence="3">The sequence shown here is derived from an EMBL/GenBank/DDBJ whole genome shotgun (WGS) entry which is preliminary data.</text>
</comment>
<name>A0ABW1L3K4_9PROT</name>
<keyword evidence="4" id="KW-1185">Reference proteome</keyword>
<dbReference type="EC" id="3.-.-.-" evidence="3"/>
<evidence type="ECO:0000256" key="1">
    <source>
        <dbReference type="SAM" id="SignalP"/>
    </source>
</evidence>